<accession>A0A967C4I6</accession>
<evidence type="ECO:0000313" key="3">
    <source>
        <dbReference type="EMBL" id="NIA68250.1"/>
    </source>
</evidence>
<gene>
    <name evidence="3" type="ORF">HBA54_06560</name>
</gene>
<dbReference type="PROSITE" id="PS51704">
    <property type="entry name" value="GP_PDE"/>
    <property type="match status" value="1"/>
</dbReference>
<name>A0A967C4I6_9PROT</name>
<dbReference type="Gene3D" id="3.20.20.190">
    <property type="entry name" value="Phosphatidylinositol (PI) phosphodiesterase"/>
    <property type="match status" value="1"/>
</dbReference>
<dbReference type="SUPFAM" id="SSF51695">
    <property type="entry name" value="PLC-like phosphodiesterases"/>
    <property type="match status" value="1"/>
</dbReference>
<proteinExistence type="predicted"/>
<keyword evidence="1" id="KW-1133">Transmembrane helix</keyword>
<sequence length="362" mass="39077">MNEPKLTRPEGSQRRLSRSSRFWLLATGFLIVLALTGVFFPGETPDAERGLLAKTFDLQGHRGARGLMPENSLPAFEKALALGVTTLELDTVMTADAVVVVHHDRRLMPERTRDAQGNWLSADSTAALIDLGHAELEAYDIGRAKPGGRLAERYPAQAGLDGVAIPTLAAVLARAEALSGGQVRYNIETKISPLSPEDSAEPEVFVSALVAAIRAADVAGRAAVQSFDWRTLLLVQEQAPEIETVYLTAEQSWLDNLGRGESAPSPWIGGLAVNWAEVTPPAVVKAAGGAVWSPYYRDLKEQDLREAQALGLRVVVWTVNDPGDMATLIDLGVDGIITDYPDRARDVMRQKGLPLPRAYPGS</sequence>
<evidence type="ECO:0000256" key="1">
    <source>
        <dbReference type="SAM" id="Phobius"/>
    </source>
</evidence>
<comment type="caution">
    <text evidence="3">The sequence shown here is derived from an EMBL/GenBank/DDBJ whole genome shotgun (WGS) entry which is preliminary data.</text>
</comment>
<feature type="transmembrane region" description="Helical" evidence="1">
    <location>
        <begin position="21"/>
        <end position="40"/>
    </location>
</feature>
<dbReference type="RefSeq" id="WP_167222649.1">
    <property type="nucleotide sequence ID" value="NZ_JAAQPH010000004.1"/>
</dbReference>
<dbReference type="AlphaFoldDB" id="A0A967C4I6"/>
<organism evidence="3 4">
    <name type="scientific">Pelagibius litoralis</name>
    <dbReference type="NCBI Taxonomy" id="374515"/>
    <lineage>
        <taxon>Bacteria</taxon>
        <taxon>Pseudomonadati</taxon>
        <taxon>Pseudomonadota</taxon>
        <taxon>Alphaproteobacteria</taxon>
        <taxon>Rhodospirillales</taxon>
        <taxon>Rhodovibrionaceae</taxon>
        <taxon>Pelagibius</taxon>
    </lineage>
</organism>
<dbReference type="InterPro" id="IPR017946">
    <property type="entry name" value="PLC-like_Pdiesterase_TIM-brl"/>
</dbReference>
<dbReference type="GO" id="GO:0006629">
    <property type="term" value="P:lipid metabolic process"/>
    <property type="evidence" value="ECO:0007669"/>
    <property type="project" value="InterPro"/>
</dbReference>
<evidence type="ECO:0000313" key="4">
    <source>
        <dbReference type="Proteomes" id="UP000761264"/>
    </source>
</evidence>
<keyword evidence="1" id="KW-0472">Membrane</keyword>
<dbReference type="GO" id="GO:0008081">
    <property type="term" value="F:phosphoric diester hydrolase activity"/>
    <property type="evidence" value="ECO:0007669"/>
    <property type="project" value="InterPro"/>
</dbReference>
<dbReference type="PANTHER" id="PTHR46211">
    <property type="entry name" value="GLYCEROPHOSPHORYL DIESTER PHOSPHODIESTERASE"/>
    <property type="match status" value="1"/>
</dbReference>
<reference evidence="3" key="1">
    <citation type="submission" date="2020-03" db="EMBL/GenBank/DDBJ databases">
        <title>Genome of Pelagibius litoralis DSM 21314T.</title>
        <authorList>
            <person name="Wang G."/>
        </authorList>
    </citation>
    <scope>NUCLEOTIDE SEQUENCE</scope>
    <source>
        <strain evidence="3">DSM 21314</strain>
    </source>
</reference>
<dbReference type="Proteomes" id="UP000761264">
    <property type="component" value="Unassembled WGS sequence"/>
</dbReference>
<feature type="domain" description="GP-PDE" evidence="2">
    <location>
        <begin position="56"/>
        <end position="348"/>
    </location>
</feature>
<keyword evidence="1" id="KW-0812">Transmembrane</keyword>
<protein>
    <submittedName>
        <fullName evidence="3">Glycerophosphodiester phosphodiesterase</fullName>
    </submittedName>
</protein>
<dbReference type="CDD" id="cd08567">
    <property type="entry name" value="GDPD_SpGDE_like"/>
    <property type="match status" value="1"/>
</dbReference>
<dbReference type="PANTHER" id="PTHR46211:SF14">
    <property type="entry name" value="GLYCEROPHOSPHODIESTER PHOSPHODIESTERASE"/>
    <property type="match status" value="1"/>
</dbReference>
<dbReference type="Pfam" id="PF03009">
    <property type="entry name" value="GDPD"/>
    <property type="match status" value="1"/>
</dbReference>
<keyword evidence="4" id="KW-1185">Reference proteome</keyword>
<evidence type="ECO:0000259" key="2">
    <source>
        <dbReference type="PROSITE" id="PS51704"/>
    </source>
</evidence>
<dbReference type="InterPro" id="IPR030395">
    <property type="entry name" value="GP_PDE_dom"/>
</dbReference>
<dbReference type="EMBL" id="JAAQPH010000004">
    <property type="protein sequence ID" value="NIA68250.1"/>
    <property type="molecule type" value="Genomic_DNA"/>
</dbReference>